<geneLocation type="plasmid" evidence="2">
    <name>pcfviadri1362_p1</name>
</geneLocation>
<dbReference type="RefSeq" id="WP_024305349.1">
    <property type="nucleotide sequence ID" value="NZ_CP059433.1"/>
</dbReference>
<evidence type="ECO:0000313" key="2">
    <source>
        <dbReference type="Proteomes" id="UP000514628"/>
    </source>
</evidence>
<sequence length="122" mass="14199">MKKDKRIAIRLSEDEYEHIMQKAKGHGLTISRYLRDLAMNYPITCIIDQKAAIDMLKIAGDLGRLGGLFKYWLVANEESKPNFSEKRTYQNIDEIVDKILDLQIILKEQAKKLMNDNKEDNI</sequence>
<evidence type="ECO:0000313" key="1">
    <source>
        <dbReference type="EMBL" id="QMS59829.1"/>
    </source>
</evidence>
<dbReference type="Proteomes" id="UP000514628">
    <property type="component" value="Plasmid pCFViADRI1362_P1"/>
</dbReference>
<dbReference type="AlphaFoldDB" id="A0A974RMN9"/>
<name>A0A974RMN9_CAMFE</name>
<organism evidence="1 2">
    <name type="scientific">Campylobacter fetus</name>
    <dbReference type="NCBI Taxonomy" id="196"/>
    <lineage>
        <taxon>Bacteria</taxon>
        <taxon>Pseudomonadati</taxon>
        <taxon>Campylobacterota</taxon>
        <taxon>Epsilonproteobacteria</taxon>
        <taxon>Campylobacterales</taxon>
        <taxon>Campylobacteraceae</taxon>
        <taxon>Campylobacter</taxon>
    </lineage>
</organism>
<reference evidence="2" key="1">
    <citation type="submission" date="2020-07" db="EMBL/GenBank/DDBJ databases">
        <title>A comparison of fourteen fully characterised mammalian-associated Campylobacter fetus isolates suggests a mechanism by which bovine-adapted biotypes have evolved high genomic plasticity.</title>
        <authorList>
            <person name="Nadin-Davis S.A."/>
            <person name="Chmara J.T."/>
            <person name="Carillo C."/>
            <person name="Amoako K."/>
            <person name="Goji N."/>
            <person name="Duceppe M.-O."/>
            <person name="Devenish J."/>
        </authorList>
    </citation>
    <scope>NUCLEOTIDE SEQUENCE [LARGE SCALE GENOMIC DNA]</scope>
    <source>
        <strain evidence="2">CFViADRI1362</strain>
        <plasmid evidence="2">pcfviadri1362_p1</plasmid>
    </source>
</reference>
<keyword evidence="1" id="KW-0614">Plasmid</keyword>
<gene>
    <name evidence="1" type="ORF">GZ989_011180</name>
</gene>
<proteinExistence type="predicted"/>
<dbReference type="EMBL" id="CP059433">
    <property type="protein sequence ID" value="QMS59829.1"/>
    <property type="molecule type" value="Genomic_DNA"/>
</dbReference>
<protein>
    <submittedName>
        <fullName evidence="1">DNA transfer protein</fullName>
    </submittedName>
</protein>
<accession>A0A974RMN9</accession>
<dbReference type="Pfam" id="PF21983">
    <property type="entry name" value="NikA-like"/>
    <property type="match status" value="1"/>
</dbReference>
<dbReference type="InterPro" id="IPR053842">
    <property type="entry name" value="NikA-like"/>
</dbReference>